<dbReference type="GeneID" id="7047490"/>
<evidence type="ECO:0000256" key="6">
    <source>
        <dbReference type="SAM" id="MobiDB-lite"/>
    </source>
</evidence>
<dbReference type="GO" id="GO:0003729">
    <property type="term" value="F:mRNA binding"/>
    <property type="evidence" value="ECO:0000318"/>
    <property type="project" value="GO_Central"/>
</dbReference>
<sequence>MTEKLPPNILALFAPRPQLRYLPPTDVSPGERATPRVSGIAAYLQFAKTHDNDYKPTQSLEEQRLLRKEEKQRKHVEKLREMRKRWNPDEDRNIVGDPYKTIFIGRLSYDTKESEIEREFIRYGPIDRIRIVRDKDSDKPRGYAFVVFERERDLKAAYRASDRLYINGRKVVVDVERGRTVKDWYPRRLGGGLGGRHYTAEPKRFERGSRYRGGSSVGRGGFRGSFRGASNSSTGSNGPRGFSQPRRSRTAGLGYERRDRASSPKRRRYY</sequence>
<dbReference type="GO" id="GO:0071004">
    <property type="term" value="C:U2-type prespliceosome"/>
    <property type="evidence" value="ECO:0000318"/>
    <property type="project" value="GO_Central"/>
</dbReference>
<evidence type="ECO:0000256" key="5">
    <source>
        <dbReference type="PROSITE-ProRule" id="PRU00176"/>
    </source>
</evidence>
<dbReference type="EMBL" id="KE651167">
    <property type="protein sequence ID" value="EEB09785.1"/>
    <property type="molecule type" value="Genomic_DNA"/>
</dbReference>
<dbReference type="SUPFAM" id="SSF54928">
    <property type="entry name" value="RNA-binding domain, RBD"/>
    <property type="match status" value="1"/>
</dbReference>
<dbReference type="OMA" id="PPKFYDG"/>
<dbReference type="SMART" id="SM00360">
    <property type="entry name" value="RRM"/>
    <property type="match status" value="1"/>
</dbReference>
<feature type="compositionally biased region" description="Low complexity" evidence="6">
    <location>
        <begin position="224"/>
        <end position="233"/>
    </location>
</feature>
<evidence type="ECO:0000256" key="2">
    <source>
        <dbReference type="ARBA" id="ARBA00022884"/>
    </source>
</evidence>
<feature type="compositionally biased region" description="Basic and acidic residues" evidence="6">
    <location>
        <begin position="198"/>
        <end position="209"/>
    </location>
</feature>
<dbReference type="InterPro" id="IPR035979">
    <property type="entry name" value="RBD_domain_sf"/>
</dbReference>
<feature type="domain" description="RRM" evidence="7">
    <location>
        <begin position="100"/>
        <end position="178"/>
    </location>
</feature>
<organism evidence="8 10">
    <name type="scientific">Schizosaccharomyces japonicus (strain yFS275 / FY16936)</name>
    <name type="common">Fission yeast</name>
    <dbReference type="NCBI Taxonomy" id="402676"/>
    <lineage>
        <taxon>Eukaryota</taxon>
        <taxon>Fungi</taxon>
        <taxon>Dikarya</taxon>
        <taxon>Ascomycota</taxon>
        <taxon>Taphrinomycotina</taxon>
        <taxon>Schizosaccharomycetes</taxon>
        <taxon>Schizosaccharomycetales</taxon>
        <taxon>Schizosaccharomycetaceae</taxon>
        <taxon>Schizosaccharomyces</taxon>
    </lineage>
</organism>
<dbReference type="PROSITE" id="PS50102">
    <property type="entry name" value="RRM"/>
    <property type="match status" value="1"/>
</dbReference>
<keyword evidence="3" id="KW-0539">Nucleus</keyword>
<dbReference type="PANTHER" id="PTHR13952">
    <property type="entry name" value="U1 SMALL NUCLEAR RIBONUCLEOPROTEIN 70 KD"/>
    <property type="match status" value="1"/>
</dbReference>
<dbReference type="Gene3D" id="3.30.70.330">
    <property type="match status" value="1"/>
</dbReference>
<dbReference type="HOGENOM" id="CLU_045151_4_1_1"/>
<dbReference type="CDD" id="cd12236">
    <property type="entry name" value="RRM_snRNP70"/>
    <property type="match status" value="1"/>
</dbReference>
<dbReference type="JaponicusDB" id="SJAG_05009">
    <property type="gene designation" value="usp101"/>
</dbReference>
<keyword evidence="2 5" id="KW-0694">RNA-binding</keyword>
<feature type="region of interest" description="Disordered" evidence="6">
    <location>
        <begin position="195"/>
        <end position="270"/>
    </location>
</feature>
<proteinExistence type="predicted"/>
<dbReference type="InterPro" id="IPR000504">
    <property type="entry name" value="RRM_dom"/>
</dbReference>
<gene>
    <name evidence="9" type="primary">usp101</name>
    <name evidence="8" type="ORF">SJAG_05009</name>
</gene>
<keyword evidence="10" id="KW-1185">Reference proteome</keyword>
<dbReference type="STRING" id="402676.B6K8D1"/>
<evidence type="ECO:0000313" key="10">
    <source>
        <dbReference type="Proteomes" id="UP000001744"/>
    </source>
</evidence>
<protein>
    <submittedName>
        <fullName evidence="8">U1 snRNP-associated protein Usp101</fullName>
    </submittedName>
</protein>
<dbReference type="GO" id="GO:0005685">
    <property type="term" value="C:U1 snRNP"/>
    <property type="evidence" value="ECO:0000318"/>
    <property type="project" value="GO_Central"/>
</dbReference>
<dbReference type="GO" id="GO:0030619">
    <property type="term" value="F:U1 snRNA binding"/>
    <property type="evidence" value="ECO:0000318"/>
    <property type="project" value="GO_Central"/>
</dbReference>
<dbReference type="AlphaFoldDB" id="B6K8D1"/>
<evidence type="ECO:0000256" key="4">
    <source>
        <dbReference type="ARBA" id="ARBA00023274"/>
    </source>
</evidence>
<evidence type="ECO:0000256" key="1">
    <source>
        <dbReference type="ARBA" id="ARBA00004123"/>
    </source>
</evidence>
<dbReference type="GO" id="GO:0000398">
    <property type="term" value="P:mRNA splicing, via spliceosome"/>
    <property type="evidence" value="ECO:0000318"/>
    <property type="project" value="GO_Central"/>
</dbReference>
<evidence type="ECO:0000259" key="7">
    <source>
        <dbReference type="PROSITE" id="PS50102"/>
    </source>
</evidence>
<dbReference type="InterPro" id="IPR022023">
    <property type="entry name" value="U1snRNP70_N"/>
</dbReference>
<dbReference type="RefSeq" id="XP_002176078.1">
    <property type="nucleotide sequence ID" value="XM_002176042.1"/>
</dbReference>
<evidence type="ECO:0000313" key="8">
    <source>
        <dbReference type="EMBL" id="EEB09785.1"/>
    </source>
</evidence>
<dbReference type="Pfam" id="PF12220">
    <property type="entry name" value="U1snRNP70_N"/>
    <property type="match status" value="1"/>
</dbReference>
<accession>B6K8D1</accession>
<dbReference type="VEuPathDB" id="FungiDB:SJAG_05009"/>
<dbReference type="InterPro" id="IPR034143">
    <property type="entry name" value="snRNP70_RRM"/>
</dbReference>
<name>B6K8D1_SCHJY</name>
<dbReference type="eggNOG" id="KOG0113">
    <property type="taxonomic scope" value="Eukaryota"/>
</dbReference>
<dbReference type="InterPro" id="IPR051183">
    <property type="entry name" value="U1_U11-U12_snRNP_70-35kDa"/>
</dbReference>
<dbReference type="OrthoDB" id="4207594at2759"/>
<evidence type="ECO:0000313" key="9">
    <source>
        <dbReference type="JaponicusDB" id="SJAG_05009"/>
    </source>
</evidence>
<dbReference type="InterPro" id="IPR012677">
    <property type="entry name" value="Nucleotide-bd_a/b_plait_sf"/>
</dbReference>
<keyword evidence="4" id="KW-0687">Ribonucleoprotein</keyword>
<dbReference type="Pfam" id="PF00076">
    <property type="entry name" value="RRM_1"/>
    <property type="match status" value="1"/>
</dbReference>
<evidence type="ECO:0000256" key="3">
    <source>
        <dbReference type="ARBA" id="ARBA00023242"/>
    </source>
</evidence>
<dbReference type="Proteomes" id="UP000001744">
    <property type="component" value="Unassembled WGS sequence"/>
</dbReference>
<comment type="subcellular location">
    <subcellularLocation>
        <location evidence="1">Nucleus</location>
    </subcellularLocation>
</comment>
<dbReference type="PANTHER" id="PTHR13952:SF5">
    <property type="entry name" value="U1 SMALL NUCLEAR RIBONUCLEOPROTEIN 70 KDA"/>
    <property type="match status" value="1"/>
</dbReference>
<reference evidence="8 10" key="1">
    <citation type="journal article" date="2011" name="Science">
        <title>Comparative functional genomics of the fission yeasts.</title>
        <authorList>
            <person name="Rhind N."/>
            <person name="Chen Z."/>
            <person name="Yassour M."/>
            <person name="Thompson D.A."/>
            <person name="Haas B.J."/>
            <person name="Habib N."/>
            <person name="Wapinski I."/>
            <person name="Roy S."/>
            <person name="Lin M.F."/>
            <person name="Heiman D.I."/>
            <person name="Young S.K."/>
            <person name="Furuya K."/>
            <person name="Guo Y."/>
            <person name="Pidoux A."/>
            <person name="Chen H.M."/>
            <person name="Robbertse B."/>
            <person name="Goldberg J.M."/>
            <person name="Aoki K."/>
            <person name="Bayne E.H."/>
            <person name="Berlin A.M."/>
            <person name="Desjardins C.A."/>
            <person name="Dobbs E."/>
            <person name="Dukaj L."/>
            <person name="Fan L."/>
            <person name="FitzGerald M.G."/>
            <person name="French C."/>
            <person name="Gujja S."/>
            <person name="Hansen K."/>
            <person name="Keifenheim D."/>
            <person name="Levin J.Z."/>
            <person name="Mosher R.A."/>
            <person name="Mueller C.A."/>
            <person name="Pfiffner J."/>
            <person name="Priest M."/>
            <person name="Russ C."/>
            <person name="Smialowska A."/>
            <person name="Swoboda P."/>
            <person name="Sykes S.M."/>
            <person name="Vaughn M."/>
            <person name="Vengrova S."/>
            <person name="Yoder R."/>
            <person name="Zeng Q."/>
            <person name="Allshire R."/>
            <person name="Baulcombe D."/>
            <person name="Birren B.W."/>
            <person name="Brown W."/>
            <person name="Ekwall K."/>
            <person name="Kellis M."/>
            <person name="Leatherwood J."/>
            <person name="Levin H."/>
            <person name="Margalit H."/>
            <person name="Martienssen R."/>
            <person name="Nieduszynski C.A."/>
            <person name="Spatafora J.W."/>
            <person name="Friedman N."/>
            <person name="Dalgaard J.Z."/>
            <person name="Baumann P."/>
            <person name="Niki H."/>
            <person name="Regev A."/>
            <person name="Nusbaum C."/>
        </authorList>
    </citation>
    <scope>NUCLEOTIDE SEQUENCE [LARGE SCALE GENOMIC DNA]</scope>
    <source>
        <strain evidence="10">yFS275 / FY16936</strain>
    </source>
</reference>
<dbReference type="FunFam" id="3.30.70.330:FF:000132">
    <property type="entry name" value="Small nuclear ribonucleoprotein U11/U12 subunit 35"/>
    <property type="match status" value="1"/>
</dbReference>